<dbReference type="InterPro" id="IPR050775">
    <property type="entry name" value="FAD-binding_Monooxygenases"/>
</dbReference>
<dbReference type="Proteomes" id="UP000236621">
    <property type="component" value="Unassembled WGS sequence"/>
</dbReference>
<accession>A0A2K3QEB2</accession>
<dbReference type="InterPro" id="IPR036188">
    <property type="entry name" value="FAD/NAD-bd_sf"/>
</dbReference>
<evidence type="ECO:0000313" key="7">
    <source>
        <dbReference type="EMBL" id="PNY25869.1"/>
    </source>
</evidence>
<name>A0A2K3QEB2_9HYPO</name>
<keyword evidence="8" id="KW-1185">Reference proteome</keyword>
<evidence type="ECO:0000256" key="5">
    <source>
        <dbReference type="ARBA" id="ARBA00022857"/>
    </source>
</evidence>
<keyword evidence="4" id="KW-0274">FAD</keyword>
<dbReference type="Pfam" id="PF13450">
    <property type="entry name" value="NAD_binding_8"/>
    <property type="match status" value="1"/>
</dbReference>
<reference evidence="7 8" key="1">
    <citation type="submission" date="2017-08" db="EMBL/GenBank/DDBJ databases">
        <title>Harnessing the power of phylogenomics to disentangle the directionality and signatures of interkingdom host jumping in the parasitic fungal genus Tolypocladium.</title>
        <authorList>
            <person name="Quandt C.A."/>
            <person name="Patterson W."/>
            <person name="Spatafora J.W."/>
        </authorList>
    </citation>
    <scope>NUCLEOTIDE SEQUENCE [LARGE SCALE GENOMIC DNA]</scope>
    <source>
        <strain evidence="7 8">CBS 113982</strain>
    </source>
</reference>
<comment type="cofactor">
    <cofactor evidence="1">
        <name>FAD</name>
        <dbReference type="ChEBI" id="CHEBI:57692"/>
    </cofactor>
</comment>
<evidence type="ECO:0000313" key="8">
    <source>
        <dbReference type="Proteomes" id="UP000236621"/>
    </source>
</evidence>
<dbReference type="GO" id="GO:0016491">
    <property type="term" value="F:oxidoreductase activity"/>
    <property type="evidence" value="ECO:0007669"/>
    <property type="project" value="UniProtKB-KW"/>
</dbReference>
<dbReference type="Gene3D" id="3.50.50.60">
    <property type="entry name" value="FAD/NAD(P)-binding domain"/>
    <property type="match status" value="2"/>
</dbReference>
<dbReference type="STRING" id="45235.A0A2K3QEB2"/>
<dbReference type="SUPFAM" id="SSF51905">
    <property type="entry name" value="FAD/NAD(P)-binding domain"/>
    <property type="match status" value="1"/>
</dbReference>
<sequence length="649" mass="71902">MTVNSAPDSAGNAGPDLALLTKKYDEEKERRVRADGSAQYVELGLSQSSRLSKLADDPWVDHEALNAQPPNLEDGDDVRFLITGAGYGALLVAVRLVEAGFQPDEIRIIDAAGGFGGTWYWNRYPGLMCDVESYIYMPLLEETGYMPKHRFSYGPEIRQHAENIARKWNLSDKAVFRTQLRSCEWHDAARRWKVALTQGRGPGEKAIDMTVTAQFVILANGILNHPKAPKIPGIEDFEGSMMHTGRWDYGVTGGSPEDWALTGLKGQRVGIIGTGATAVQCLPHLAKWADQVYVFQRTASAVDERGQRETDPEEWRQMTSNKGWWRARNENWTGIVSGYPTKENMVNDGWSSIRTYKYVVGGVHEKPVGMEDVPELVAQALAADAPRMERLRKRVDDTVTKDKETADALKAWYPSWCKRPCFHDDYLETFNLAHVTLVDTNAKGIDKITPAGIVVGNKEYDLDVIIIGTGYRTPVQDISEPSKMSNATIIGRGNRSLSSKWLGDGPATLHGLLTNSFPNLILTGPSQGGVAPNWIYRLDVVARHAAHVVSEAVRRAEKPETVTIEATAESEAAWSMQILTRAAWVAPMGICGPSYLNGEGEMSRISQEDQMKFARAAFYTPGIIAYEEVLKQWRREGSMQGIVVDSVPS</sequence>
<evidence type="ECO:0000256" key="1">
    <source>
        <dbReference type="ARBA" id="ARBA00001974"/>
    </source>
</evidence>
<keyword evidence="6" id="KW-0560">Oxidoreductase</keyword>
<evidence type="ECO:0000256" key="6">
    <source>
        <dbReference type="ARBA" id="ARBA00023002"/>
    </source>
</evidence>
<keyword evidence="5" id="KW-0521">NADP</keyword>
<dbReference type="OrthoDB" id="66881at2759"/>
<proteinExistence type="inferred from homology"/>
<dbReference type="EMBL" id="NRSZ01000654">
    <property type="protein sequence ID" value="PNY25869.1"/>
    <property type="molecule type" value="Genomic_DNA"/>
</dbReference>
<comment type="caution">
    <text evidence="7">The sequence shown here is derived from an EMBL/GenBank/DDBJ whole genome shotgun (WGS) entry which is preliminary data.</text>
</comment>
<gene>
    <name evidence="7" type="ORF">TCAP_04196</name>
</gene>
<organism evidence="7 8">
    <name type="scientific">Tolypocladium capitatum</name>
    <dbReference type="NCBI Taxonomy" id="45235"/>
    <lineage>
        <taxon>Eukaryota</taxon>
        <taxon>Fungi</taxon>
        <taxon>Dikarya</taxon>
        <taxon>Ascomycota</taxon>
        <taxon>Pezizomycotina</taxon>
        <taxon>Sordariomycetes</taxon>
        <taxon>Hypocreomycetidae</taxon>
        <taxon>Hypocreales</taxon>
        <taxon>Ophiocordycipitaceae</taxon>
        <taxon>Tolypocladium</taxon>
    </lineage>
</organism>
<comment type="similarity">
    <text evidence="2">Belongs to the FAD-binding monooxygenase family.</text>
</comment>
<dbReference type="PANTHER" id="PTHR43098:SF2">
    <property type="entry name" value="FAD-BINDING MONOOXYGENASE AUSB-RELATED"/>
    <property type="match status" value="1"/>
</dbReference>
<evidence type="ECO:0000256" key="4">
    <source>
        <dbReference type="ARBA" id="ARBA00022827"/>
    </source>
</evidence>
<evidence type="ECO:0000256" key="3">
    <source>
        <dbReference type="ARBA" id="ARBA00022630"/>
    </source>
</evidence>
<evidence type="ECO:0000256" key="2">
    <source>
        <dbReference type="ARBA" id="ARBA00010139"/>
    </source>
</evidence>
<dbReference type="AlphaFoldDB" id="A0A2K3QEB2"/>
<protein>
    <submittedName>
        <fullName evidence="7">Pentalenolactone D synthase</fullName>
    </submittedName>
</protein>
<keyword evidence="3" id="KW-0285">Flavoprotein</keyword>
<dbReference type="PANTHER" id="PTHR43098">
    <property type="entry name" value="L-ORNITHINE N(5)-MONOOXYGENASE-RELATED"/>
    <property type="match status" value="1"/>
</dbReference>